<proteinExistence type="predicted"/>
<keyword evidence="3" id="KW-1185">Reference proteome</keyword>
<evidence type="ECO:0000313" key="2">
    <source>
        <dbReference type="EMBL" id="GER31371.1"/>
    </source>
</evidence>
<feature type="compositionally biased region" description="Basic and acidic residues" evidence="1">
    <location>
        <begin position="128"/>
        <end position="146"/>
    </location>
</feature>
<evidence type="ECO:0000313" key="3">
    <source>
        <dbReference type="Proteomes" id="UP000325081"/>
    </source>
</evidence>
<organism evidence="2 3">
    <name type="scientific">Striga asiatica</name>
    <name type="common">Asiatic witchweed</name>
    <name type="synonym">Buchnera asiatica</name>
    <dbReference type="NCBI Taxonomy" id="4170"/>
    <lineage>
        <taxon>Eukaryota</taxon>
        <taxon>Viridiplantae</taxon>
        <taxon>Streptophyta</taxon>
        <taxon>Embryophyta</taxon>
        <taxon>Tracheophyta</taxon>
        <taxon>Spermatophyta</taxon>
        <taxon>Magnoliopsida</taxon>
        <taxon>eudicotyledons</taxon>
        <taxon>Gunneridae</taxon>
        <taxon>Pentapetalae</taxon>
        <taxon>asterids</taxon>
        <taxon>lamiids</taxon>
        <taxon>Lamiales</taxon>
        <taxon>Orobanchaceae</taxon>
        <taxon>Buchnereae</taxon>
        <taxon>Striga</taxon>
    </lineage>
</organism>
<dbReference type="EMBL" id="BKCP01004461">
    <property type="protein sequence ID" value="GER31371.1"/>
    <property type="molecule type" value="Genomic_DNA"/>
</dbReference>
<feature type="region of interest" description="Disordered" evidence="1">
    <location>
        <begin position="126"/>
        <end position="146"/>
    </location>
</feature>
<dbReference type="AlphaFoldDB" id="A0A5A7PF64"/>
<dbReference type="InterPro" id="IPR011051">
    <property type="entry name" value="RmlC_Cupin_sf"/>
</dbReference>
<dbReference type="SUPFAM" id="SSF51182">
    <property type="entry name" value="RmlC-like cupins"/>
    <property type="match status" value="1"/>
</dbReference>
<dbReference type="InterPro" id="IPR014710">
    <property type="entry name" value="RmlC-like_jellyroll"/>
</dbReference>
<feature type="region of interest" description="Disordered" evidence="1">
    <location>
        <begin position="1"/>
        <end position="21"/>
    </location>
</feature>
<protein>
    <submittedName>
        <fullName evidence="2">11S globulin-like protein</fullName>
    </submittedName>
</protein>
<comment type="caution">
    <text evidence="2">The sequence shown here is derived from an EMBL/GenBank/DDBJ whole genome shotgun (WGS) entry which is preliminary data.</text>
</comment>
<dbReference type="OrthoDB" id="10560755at2759"/>
<name>A0A5A7PF64_STRAF</name>
<evidence type="ECO:0000256" key="1">
    <source>
        <dbReference type="SAM" id="MobiDB-lite"/>
    </source>
</evidence>
<dbReference type="Gene3D" id="2.60.120.10">
    <property type="entry name" value="Jelly Rolls"/>
    <property type="match status" value="1"/>
</dbReference>
<dbReference type="Proteomes" id="UP000325081">
    <property type="component" value="Unassembled WGS sequence"/>
</dbReference>
<feature type="compositionally biased region" description="Basic and acidic residues" evidence="1">
    <location>
        <begin position="9"/>
        <end position="21"/>
    </location>
</feature>
<gene>
    <name evidence="2" type="ORF">STAS_07367</name>
</gene>
<reference evidence="3" key="1">
    <citation type="journal article" date="2019" name="Curr. Biol.">
        <title>Genome Sequence of Striga asiatica Provides Insight into the Evolution of Plant Parasitism.</title>
        <authorList>
            <person name="Yoshida S."/>
            <person name="Kim S."/>
            <person name="Wafula E.K."/>
            <person name="Tanskanen J."/>
            <person name="Kim Y.M."/>
            <person name="Honaas L."/>
            <person name="Yang Z."/>
            <person name="Spallek T."/>
            <person name="Conn C.E."/>
            <person name="Ichihashi Y."/>
            <person name="Cheong K."/>
            <person name="Cui S."/>
            <person name="Der J.P."/>
            <person name="Gundlach H."/>
            <person name="Jiao Y."/>
            <person name="Hori C."/>
            <person name="Ishida J.K."/>
            <person name="Kasahara H."/>
            <person name="Kiba T."/>
            <person name="Kim M.S."/>
            <person name="Koo N."/>
            <person name="Laohavisit A."/>
            <person name="Lee Y.H."/>
            <person name="Lumba S."/>
            <person name="McCourt P."/>
            <person name="Mortimer J.C."/>
            <person name="Mutuku J.M."/>
            <person name="Nomura T."/>
            <person name="Sasaki-Sekimoto Y."/>
            <person name="Seto Y."/>
            <person name="Wang Y."/>
            <person name="Wakatake T."/>
            <person name="Sakakibara H."/>
            <person name="Demura T."/>
            <person name="Yamaguchi S."/>
            <person name="Yoneyama K."/>
            <person name="Manabe R.I."/>
            <person name="Nelson D.C."/>
            <person name="Schulman A.H."/>
            <person name="Timko M.P."/>
            <person name="dePamphilis C.W."/>
            <person name="Choi D."/>
            <person name="Shirasu K."/>
        </authorList>
    </citation>
    <scope>NUCLEOTIDE SEQUENCE [LARGE SCALE GENOMIC DNA]</scope>
    <source>
        <strain evidence="3">cv. UVA1</strain>
    </source>
</reference>
<accession>A0A5A7PF64</accession>
<sequence length="146" mass="16816">MLLGEESEVEARNIEKEKSRSEGRLIRNEELVLVVFHDNGNNANQLDQNPRSFFLARNPTRGQQQEQHIGQGRPHVGNVFRGFGIETIAEVFKVSEETARKLQGKNDERGHIVTGDEGLQVIRPPSEYSRREREEEERYYGGLERV</sequence>